<evidence type="ECO:0000313" key="2">
    <source>
        <dbReference type="Proteomes" id="UP000824881"/>
    </source>
</evidence>
<dbReference type="Proteomes" id="UP000824881">
    <property type="component" value="Unassembled WGS sequence"/>
</dbReference>
<organism evidence="1 2">
    <name type="scientific">Pleurotus cornucopiae</name>
    <name type="common">Cornucopia mushroom</name>
    <dbReference type="NCBI Taxonomy" id="5321"/>
    <lineage>
        <taxon>Eukaryota</taxon>
        <taxon>Fungi</taxon>
        <taxon>Dikarya</taxon>
        <taxon>Basidiomycota</taxon>
        <taxon>Agaricomycotina</taxon>
        <taxon>Agaricomycetes</taxon>
        <taxon>Agaricomycetidae</taxon>
        <taxon>Agaricales</taxon>
        <taxon>Pleurotineae</taxon>
        <taxon>Pleurotaceae</taxon>
        <taxon>Pleurotus</taxon>
    </lineage>
</organism>
<proteinExistence type="predicted"/>
<protein>
    <submittedName>
        <fullName evidence="1">Uncharacterized protein</fullName>
    </submittedName>
</protein>
<evidence type="ECO:0000313" key="1">
    <source>
        <dbReference type="EMBL" id="KAG9220205.1"/>
    </source>
</evidence>
<sequence>MLGSTAFAVKQISLSPSNRSSPSTHTMDFLKKFTDNKESDNGGGDHQKQDEGGLMGMINGAMGGGKKSEHKEDLLDKAVDLVQEHVFKQGNQSNESAIEQAKDEAISDAIRDQYKKMTGKEFMIPDKS</sequence>
<accession>A0ACB7IQ11</accession>
<reference evidence="1 2" key="1">
    <citation type="journal article" date="2021" name="Appl. Environ. Microbiol.">
        <title>Genetic linkage and physical mapping for an oyster mushroom Pleurotus cornucopiae and QTL analysis for the trait cap color.</title>
        <authorList>
            <person name="Zhang Y."/>
            <person name="Gao W."/>
            <person name="Sonnenberg A."/>
            <person name="Chen Q."/>
            <person name="Zhang J."/>
            <person name="Huang C."/>
        </authorList>
    </citation>
    <scope>NUCLEOTIDE SEQUENCE [LARGE SCALE GENOMIC DNA]</scope>
    <source>
        <strain evidence="1">CCMSSC00406</strain>
    </source>
</reference>
<dbReference type="EMBL" id="WQMT02000008">
    <property type="protein sequence ID" value="KAG9220205.1"/>
    <property type="molecule type" value="Genomic_DNA"/>
</dbReference>
<gene>
    <name evidence="1" type="ORF">CCMSSC00406_0007100</name>
</gene>
<comment type="caution">
    <text evidence="1">The sequence shown here is derived from an EMBL/GenBank/DDBJ whole genome shotgun (WGS) entry which is preliminary data.</text>
</comment>
<name>A0ACB7IQ11_PLECO</name>
<keyword evidence="2" id="KW-1185">Reference proteome</keyword>